<keyword evidence="5" id="KW-1133">Transmembrane helix</keyword>
<evidence type="ECO:0000256" key="1">
    <source>
        <dbReference type="ARBA" id="ARBA00009191"/>
    </source>
</evidence>
<dbReference type="Pfam" id="PF03088">
    <property type="entry name" value="Str_synth"/>
    <property type="match status" value="1"/>
</dbReference>
<evidence type="ECO:0000256" key="4">
    <source>
        <dbReference type="SAM" id="MobiDB-lite"/>
    </source>
</evidence>
<dbReference type="EMBL" id="CAWYQH010000013">
    <property type="protein sequence ID" value="CAK8675252.1"/>
    <property type="molecule type" value="Genomic_DNA"/>
</dbReference>
<evidence type="ECO:0000256" key="2">
    <source>
        <dbReference type="ARBA" id="ARBA00022553"/>
    </source>
</evidence>
<organism evidence="7 8">
    <name type="scientific">Clavelina lepadiformis</name>
    <name type="common">Light-bulb sea squirt</name>
    <name type="synonym">Ascidia lepadiformis</name>
    <dbReference type="NCBI Taxonomy" id="159417"/>
    <lineage>
        <taxon>Eukaryota</taxon>
        <taxon>Metazoa</taxon>
        <taxon>Chordata</taxon>
        <taxon>Tunicata</taxon>
        <taxon>Ascidiacea</taxon>
        <taxon>Aplousobranchia</taxon>
        <taxon>Clavelinidae</taxon>
        <taxon>Clavelina</taxon>
    </lineage>
</organism>
<proteinExistence type="inferred from homology"/>
<keyword evidence="2" id="KW-0597">Phosphoprotein</keyword>
<comment type="similarity">
    <text evidence="1">Belongs to the strictosidine synthase family.</text>
</comment>
<keyword evidence="5" id="KW-0812">Transmembrane</keyword>
<dbReference type="InterPro" id="IPR011042">
    <property type="entry name" value="6-blade_b-propeller_TolB-like"/>
</dbReference>
<dbReference type="InterPro" id="IPR018119">
    <property type="entry name" value="Strictosidine_synth_cons-reg"/>
</dbReference>
<reference evidence="7 8" key="1">
    <citation type="submission" date="2024-02" db="EMBL/GenBank/DDBJ databases">
        <authorList>
            <person name="Daric V."/>
            <person name="Darras S."/>
        </authorList>
    </citation>
    <scope>NUCLEOTIDE SEQUENCE [LARGE SCALE GENOMIC DNA]</scope>
</reference>
<keyword evidence="3" id="KW-0325">Glycoprotein</keyword>
<evidence type="ECO:0000256" key="3">
    <source>
        <dbReference type="ARBA" id="ARBA00023180"/>
    </source>
</evidence>
<evidence type="ECO:0000256" key="5">
    <source>
        <dbReference type="SAM" id="Phobius"/>
    </source>
</evidence>
<dbReference type="Gene3D" id="2.120.10.30">
    <property type="entry name" value="TolB, C-terminal domain"/>
    <property type="match status" value="1"/>
</dbReference>
<dbReference type="PANTHER" id="PTHR10426">
    <property type="entry name" value="STRICTOSIDINE SYNTHASE-RELATED"/>
    <property type="match status" value="1"/>
</dbReference>
<comment type="caution">
    <text evidence="7">The sequence shown here is derived from an EMBL/GenBank/DDBJ whole genome shotgun (WGS) entry which is preliminary data.</text>
</comment>
<protein>
    <recommendedName>
        <fullName evidence="6">Strictosidine synthase conserved region domain-containing protein</fullName>
    </recommendedName>
</protein>
<name>A0ABP0F6D1_CLALP</name>
<accession>A0ABP0F6D1</accession>
<evidence type="ECO:0000313" key="7">
    <source>
        <dbReference type="EMBL" id="CAK8675252.1"/>
    </source>
</evidence>
<gene>
    <name evidence="7" type="ORF">CVLEPA_LOCUS4848</name>
</gene>
<evidence type="ECO:0000259" key="6">
    <source>
        <dbReference type="Pfam" id="PF03088"/>
    </source>
</evidence>
<feature type="transmembrane region" description="Helical" evidence="5">
    <location>
        <begin position="32"/>
        <end position="54"/>
    </location>
</feature>
<evidence type="ECO:0000313" key="8">
    <source>
        <dbReference type="Proteomes" id="UP001642483"/>
    </source>
</evidence>
<keyword evidence="5" id="KW-0472">Membrane</keyword>
<feature type="region of interest" description="Disordered" evidence="4">
    <location>
        <begin position="1"/>
        <end position="20"/>
    </location>
</feature>
<keyword evidence="8" id="KW-1185">Reference proteome</keyword>
<dbReference type="Pfam" id="PF20067">
    <property type="entry name" value="SSL_N"/>
    <property type="match status" value="1"/>
</dbReference>
<feature type="domain" description="Strictosidine synthase conserved region" evidence="6">
    <location>
        <begin position="196"/>
        <end position="277"/>
    </location>
</feature>
<dbReference type="SUPFAM" id="SSF63829">
    <property type="entry name" value="Calcium-dependent phosphotriesterase"/>
    <property type="match status" value="1"/>
</dbReference>
<sequence length="404" mass="44949">MSSTTLRQRRKEPIKEQEASVFSRPETQQAFVSFRLALLITTGIVIATLLLAYMTSPITAVGVEELTIVELTGPFELNRKLSKGKQILMSAPESIVEHKGNLYTGLADGRIVKIHPSEDGALGAGKVEYLTNGIIPKAEKTTEDINHGRALGIRIHDNDLYVADAIYGLYKLDLNSKEITILVRPSDTNPPMKFPDDLDITADGKIVYFSDASYRCPITTLINEALEGTCTSRIFKYHVFTHKLETVMTGLCFGNGVQLTKDEKTLIIPETTRYRVSWVDTTTWKTKHVLKIPAMPDNVRMNRHGTYWVGATSKLSKPLQFLFRYPFLRQIVIGLVPANVILGIPNRKHNMLFEVNDNGEIIETLHDPDGDLTFAVAQGTELSDGRIALGTYAAPFLAIADRSE</sequence>
<dbReference type="Proteomes" id="UP001642483">
    <property type="component" value="Unassembled WGS sequence"/>
</dbReference>
<dbReference type="PANTHER" id="PTHR10426:SF88">
    <property type="entry name" value="ADIPOCYTE PLASMA MEMBRANE-ASSOCIATED PROTEIN HEMOMUCIN-RELATED"/>
    <property type="match status" value="1"/>
</dbReference>